<feature type="compositionally biased region" description="Low complexity" evidence="4">
    <location>
        <begin position="652"/>
        <end position="664"/>
    </location>
</feature>
<dbReference type="SMART" id="SM01114">
    <property type="entry name" value="CXC"/>
    <property type="match status" value="2"/>
</dbReference>
<dbReference type="GO" id="GO:0005634">
    <property type="term" value="C:nucleus"/>
    <property type="evidence" value="ECO:0007669"/>
    <property type="project" value="UniProtKB-SubCell"/>
</dbReference>
<dbReference type="AlphaFoldDB" id="A0AAD6JLI0"/>
<feature type="compositionally biased region" description="Low complexity" evidence="4">
    <location>
        <begin position="716"/>
        <end position="727"/>
    </location>
</feature>
<evidence type="ECO:0000313" key="6">
    <source>
        <dbReference type="EMBL" id="KAJ6406260.1"/>
    </source>
</evidence>
<comment type="subcellular location">
    <subcellularLocation>
        <location evidence="1">Nucleus</location>
    </subcellularLocation>
</comment>
<feature type="region of interest" description="Disordered" evidence="4">
    <location>
        <begin position="393"/>
        <end position="436"/>
    </location>
</feature>
<feature type="region of interest" description="Disordered" evidence="4">
    <location>
        <begin position="794"/>
        <end position="831"/>
    </location>
</feature>
<evidence type="ECO:0000256" key="1">
    <source>
        <dbReference type="ARBA" id="ARBA00004123"/>
    </source>
</evidence>
<dbReference type="Proteomes" id="UP001162972">
    <property type="component" value="Chromosome 6"/>
</dbReference>
<feature type="compositionally biased region" description="Polar residues" evidence="4">
    <location>
        <begin position="814"/>
        <end position="829"/>
    </location>
</feature>
<reference evidence="6 7" key="1">
    <citation type="journal article" date="2023" name="Int. J. Mol. Sci.">
        <title>De Novo Assembly and Annotation of 11 Diverse Shrub Willow (Salix) Genomes Reveals Novel Gene Organization in Sex-Linked Regions.</title>
        <authorList>
            <person name="Hyden B."/>
            <person name="Feng K."/>
            <person name="Yates T.B."/>
            <person name="Jawdy S."/>
            <person name="Cereghino C."/>
            <person name="Smart L.B."/>
            <person name="Muchero W."/>
        </authorList>
    </citation>
    <scope>NUCLEOTIDE SEQUENCE [LARGE SCALE GENOMIC DNA]</scope>
    <source>
        <tissue evidence="6">Shoot tip</tissue>
    </source>
</reference>
<feature type="compositionally biased region" description="Basic and acidic residues" evidence="4">
    <location>
        <begin position="237"/>
        <end position="262"/>
    </location>
</feature>
<dbReference type="PANTHER" id="PTHR46159">
    <property type="entry name" value="PROTEIN TESMIN/TSO1-LIKE CXC 2"/>
    <property type="match status" value="1"/>
</dbReference>
<feature type="compositionally biased region" description="Polar residues" evidence="4">
    <location>
        <begin position="797"/>
        <end position="807"/>
    </location>
</feature>
<comment type="caution">
    <text evidence="6">The sequence shown here is derived from an EMBL/GenBank/DDBJ whole genome shotgun (WGS) entry which is preliminary data.</text>
</comment>
<organism evidence="6 7">
    <name type="scientific">Salix udensis</name>
    <dbReference type="NCBI Taxonomy" id="889485"/>
    <lineage>
        <taxon>Eukaryota</taxon>
        <taxon>Viridiplantae</taxon>
        <taxon>Streptophyta</taxon>
        <taxon>Embryophyta</taxon>
        <taxon>Tracheophyta</taxon>
        <taxon>Spermatophyta</taxon>
        <taxon>Magnoliopsida</taxon>
        <taxon>eudicotyledons</taxon>
        <taxon>Gunneridae</taxon>
        <taxon>Pentapetalae</taxon>
        <taxon>rosids</taxon>
        <taxon>fabids</taxon>
        <taxon>Malpighiales</taxon>
        <taxon>Salicaceae</taxon>
        <taxon>Saliceae</taxon>
        <taxon>Salix</taxon>
    </lineage>
</organism>
<keyword evidence="7" id="KW-1185">Reference proteome</keyword>
<dbReference type="GO" id="GO:0003700">
    <property type="term" value="F:DNA-binding transcription factor activity"/>
    <property type="evidence" value="ECO:0007669"/>
    <property type="project" value="InterPro"/>
</dbReference>
<dbReference type="PROSITE" id="PS51634">
    <property type="entry name" value="CRC"/>
    <property type="match status" value="1"/>
</dbReference>
<evidence type="ECO:0000259" key="5">
    <source>
        <dbReference type="PROSITE" id="PS51634"/>
    </source>
</evidence>
<evidence type="ECO:0000256" key="4">
    <source>
        <dbReference type="SAM" id="MobiDB-lite"/>
    </source>
</evidence>
<feature type="region of interest" description="Disordered" evidence="4">
    <location>
        <begin position="159"/>
        <end position="178"/>
    </location>
</feature>
<proteinExistence type="inferred from homology"/>
<dbReference type="PANTHER" id="PTHR46159:SF6">
    <property type="entry name" value="OS12G0605300 PROTEIN"/>
    <property type="match status" value="1"/>
</dbReference>
<evidence type="ECO:0000256" key="3">
    <source>
        <dbReference type="ARBA" id="ARBA00023242"/>
    </source>
</evidence>
<feature type="compositionally biased region" description="Basic and acidic residues" evidence="4">
    <location>
        <begin position="216"/>
        <end position="229"/>
    </location>
</feature>
<feature type="region of interest" description="Disordered" evidence="4">
    <location>
        <begin position="216"/>
        <end position="264"/>
    </location>
</feature>
<dbReference type="EMBL" id="JAPFFJ010000016">
    <property type="protein sequence ID" value="KAJ6406260.1"/>
    <property type="molecule type" value="Genomic_DNA"/>
</dbReference>
<evidence type="ECO:0000313" key="7">
    <source>
        <dbReference type="Proteomes" id="UP001162972"/>
    </source>
</evidence>
<name>A0AAD6JLI0_9ROSI</name>
<feature type="region of interest" description="Disordered" evidence="4">
    <location>
        <begin position="709"/>
        <end position="754"/>
    </location>
</feature>
<dbReference type="InterPro" id="IPR033467">
    <property type="entry name" value="Tesmin/TSO1-like_CXC"/>
</dbReference>
<comment type="similarity">
    <text evidence="2">Belongs to the lin-54 family.</text>
</comment>
<sequence>MEPIKNKPSPGRPKTARLSKLGYHFMDSPKATTTTNTISATATAATAATVSLSDSPPVQESPFSNYISNLSPIKPVNTAHVAHGLLGINSPPLVFKSPHTASDRQIYLLRRCQYHHISGAETSKIDDGSKKAADGLEDMGKSSTCLTSNLIVDAQKSDNVNNSEQDQPGSSSGCVDDYLSDPVDADCANSVNLVNSNVKKSDDALQASESNLTDLKIVESDDINDKGTKGEVSQARPEQDGEDPKEQPTSETKMEKIKEDGSIAKQASHVCPNFGSDLLVDHASRQQCYTSGAQVAHPHEPIQLKTYNGSEVSQLQRGMSRRCLQFEQAQQETIMDGTYPPTPAINLFGSISPASSTELENLDSSQVELTISPYKEQTMTAIFSADISGKSPLAVSKPSEQVTPHNKRRFSSEHAGNFEWSPSSPKKKRHKASSTVGDDCKRCNCRKTKCLKLYCDCFAAGIYCAGTCACQGCFNRPEYDETVLETRQQIESRNPLAFAPKIVQHVTEFQAIDAEDLGLFTPYSGKHKTGCNCKKSMCVKKYCECYQANVGCSNACRCEGCRNIHGRKEEYAMTQEIVSKRANEENFEGMAGEKLRMVANNKFLHAELYDLRSLTPPTPSFEYLSHGKDTPKSRLLPGRYVLSSESDFSMLPSYAKSSSSPSNSHGNDMLPNTSKTLDMAILGQELDYNSTEITGQFSPQFDGLADFSDQTPLLNPSPIMMASSASSKTQDKANDSQPHVYPGSARLSPGSSLCWRSSPITPMTRLGETKNQAQDSDCGLCDILEDDTPEILKDSSAPITSVKSSSPNKKRVSPPQSHTREYQSSSSAGLKSGRKFILKSVPSFPPLTPCLDSKDCTRKKC</sequence>
<feature type="compositionally biased region" description="Polar residues" evidence="4">
    <location>
        <begin position="159"/>
        <end position="173"/>
    </location>
</feature>
<accession>A0AAD6JLI0</accession>
<dbReference type="InterPro" id="IPR044522">
    <property type="entry name" value="TSO1-like"/>
</dbReference>
<gene>
    <name evidence="6" type="ORF">OIU84_009896</name>
</gene>
<dbReference type="InterPro" id="IPR005172">
    <property type="entry name" value="CRC"/>
</dbReference>
<feature type="region of interest" description="Disordered" evidence="4">
    <location>
        <begin position="652"/>
        <end position="672"/>
    </location>
</feature>
<protein>
    <recommendedName>
        <fullName evidence="5">CRC domain-containing protein</fullName>
    </recommendedName>
</protein>
<dbReference type="Pfam" id="PF03638">
    <property type="entry name" value="TCR"/>
    <property type="match status" value="2"/>
</dbReference>
<feature type="domain" description="CRC" evidence="5">
    <location>
        <begin position="439"/>
        <end position="566"/>
    </location>
</feature>
<evidence type="ECO:0000256" key="2">
    <source>
        <dbReference type="ARBA" id="ARBA00007267"/>
    </source>
</evidence>
<keyword evidence="3" id="KW-0539">Nucleus</keyword>